<dbReference type="Proteomes" id="UP000627781">
    <property type="component" value="Unassembled WGS sequence"/>
</dbReference>
<dbReference type="EMBL" id="JACSRA010000036">
    <property type="protein sequence ID" value="MBD7913118.1"/>
    <property type="molecule type" value="Genomic_DNA"/>
</dbReference>
<reference evidence="4 5" key="1">
    <citation type="submission" date="2020-08" db="EMBL/GenBank/DDBJ databases">
        <title>A Genomic Blueprint of the Chicken Gut Microbiome.</title>
        <authorList>
            <person name="Gilroy R."/>
            <person name="Ravi A."/>
            <person name="Getino M."/>
            <person name="Pursley I."/>
            <person name="Horton D.L."/>
            <person name="Alikhan N.-F."/>
            <person name="Baker D."/>
            <person name="Gharbi K."/>
            <person name="Hall N."/>
            <person name="Watson M."/>
            <person name="Adriaenssens E.M."/>
            <person name="Foster-Nyarko E."/>
            <person name="Jarju S."/>
            <person name="Secka A."/>
            <person name="Antonio M."/>
            <person name="Oren A."/>
            <person name="Chaudhuri R."/>
            <person name="La Ragione R.M."/>
            <person name="Hildebrand F."/>
            <person name="Pallen M.J."/>
        </authorList>
    </citation>
    <scope>NUCLEOTIDE SEQUENCE [LARGE SCALE GENOMIC DNA]</scope>
    <source>
        <strain evidence="4 5">Sa3CVN1</strain>
    </source>
</reference>
<proteinExistence type="inferred from homology"/>
<keyword evidence="2" id="KW-0479">Metal-binding</keyword>
<dbReference type="Gene3D" id="3.60.21.10">
    <property type="match status" value="1"/>
</dbReference>
<gene>
    <name evidence="4" type="ORF">H9661_17345</name>
</gene>
<protein>
    <recommendedName>
        <fullName evidence="2">Phosphoesterase</fullName>
        <ecNumber evidence="2">3.1.4.-</ecNumber>
    </recommendedName>
</protein>
<dbReference type="EC" id="3.1.4.-" evidence="2"/>
<dbReference type="RefSeq" id="WP_191770026.1">
    <property type="nucleotide sequence ID" value="NZ_JACSRA010000036.1"/>
</dbReference>
<dbReference type="Pfam" id="PF12850">
    <property type="entry name" value="Metallophos_2"/>
    <property type="match status" value="1"/>
</dbReference>
<dbReference type="CDD" id="cd00841">
    <property type="entry name" value="MPP_YfcE"/>
    <property type="match status" value="1"/>
</dbReference>
<dbReference type="NCBIfam" id="TIGR00040">
    <property type="entry name" value="yfcE"/>
    <property type="match status" value="1"/>
</dbReference>
<evidence type="ECO:0000313" key="5">
    <source>
        <dbReference type="Proteomes" id="UP000627781"/>
    </source>
</evidence>
<dbReference type="InterPro" id="IPR029052">
    <property type="entry name" value="Metallo-depent_PP-like"/>
</dbReference>
<accession>A0ABR8PY80</accession>
<evidence type="ECO:0000313" key="4">
    <source>
        <dbReference type="EMBL" id="MBD7913118.1"/>
    </source>
</evidence>
<evidence type="ECO:0000256" key="2">
    <source>
        <dbReference type="RuleBase" id="RU362039"/>
    </source>
</evidence>
<sequence>MRIAVVSDTHRMKNYIEVIKKHIKGADILIHLGDNIEDVKELSRGFEGEIYAVKGNCDFSNLYPSEQILDICGKRIFITHGHNYGVKSSFNNIFYKAKEIGADIALFGHTHENIIFTEEGITFMNPGSAALPRGKGRYIGFIDVDSNEEYEIYFKELDDV</sequence>
<dbReference type="InterPro" id="IPR024654">
    <property type="entry name" value="Calcineurin-like_PHP_lpxH"/>
</dbReference>
<dbReference type="PANTHER" id="PTHR11124">
    <property type="entry name" value="VACUOLAR SORTING PROTEIN VPS29"/>
    <property type="match status" value="1"/>
</dbReference>
<evidence type="ECO:0000256" key="1">
    <source>
        <dbReference type="ARBA" id="ARBA00008950"/>
    </source>
</evidence>
<dbReference type="InterPro" id="IPR000979">
    <property type="entry name" value="Phosphodiesterase_MJ0936/Vps29"/>
</dbReference>
<comment type="caution">
    <text evidence="4">The sequence shown here is derived from an EMBL/GenBank/DDBJ whole genome shotgun (WGS) entry which is preliminary data.</text>
</comment>
<comment type="similarity">
    <text evidence="1 2">Belongs to the metallophosphoesterase superfamily. YfcE family.</text>
</comment>
<evidence type="ECO:0000259" key="3">
    <source>
        <dbReference type="Pfam" id="PF12850"/>
    </source>
</evidence>
<keyword evidence="5" id="KW-1185">Reference proteome</keyword>
<dbReference type="InterPro" id="IPR041802">
    <property type="entry name" value="MPP_YfcE"/>
</dbReference>
<name>A0ABR8PY80_9CLOT</name>
<organism evidence="4 5">
    <name type="scientific">Clostridium cibarium</name>
    <dbReference type="NCBI Taxonomy" id="2762247"/>
    <lineage>
        <taxon>Bacteria</taxon>
        <taxon>Bacillati</taxon>
        <taxon>Bacillota</taxon>
        <taxon>Clostridia</taxon>
        <taxon>Eubacteriales</taxon>
        <taxon>Clostridiaceae</taxon>
        <taxon>Clostridium</taxon>
    </lineage>
</organism>
<comment type="cofactor">
    <cofactor evidence="2">
        <name>a divalent metal cation</name>
        <dbReference type="ChEBI" id="CHEBI:60240"/>
    </cofactor>
</comment>
<dbReference type="SUPFAM" id="SSF56300">
    <property type="entry name" value="Metallo-dependent phosphatases"/>
    <property type="match status" value="1"/>
</dbReference>
<feature type="domain" description="Calcineurin-like phosphoesterase" evidence="3">
    <location>
        <begin position="1"/>
        <end position="145"/>
    </location>
</feature>